<dbReference type="Proteomes" id="UP000319578">
    <property type="component" value="Unassembled WGS sequence"/>
</dbReference>
<name>A0A0K9YPX2_9BACL</name>
<dbReference type="Proteomes" id="UP000036834">
    <property type="component" value="Unassembled WGS sequence"/>
</dbReference>
<protein>
    <submittedName>
        <fullName evidence="2">Uncharacterized protein</fullName>
    </submittedName>
</protein>
<dbReference type="EMBL" id="BJON01000028">
    <property type="protein sequence ID" value="GED72319.1"/>
    <property type="molecule type" value="Genomic_DNA"/>
</dbReference>
<comment type="caution">
    <text evidence="2">The sequence shown here is derived from an EMBL/GenBank/DDBJ whole genome shotgun (WGS) entry which is preliminary data.</text>
</comment>
<keyword evidence="4" id="KW-1185">Reference proteome</keyword>
<evidence type="ECO:0000313" key="4">
    <source>
        <dbReference type="Proteomes" id="UP000319578"/>
    </source>
</evidence>
<dbReference type="PATRIC" id="fig|54915.3.peg.1951"/>
<gene>
    <name evidence="2" type="ORF">ADS79_14785</name>
    <name evidence="1" type="ORF">BRE01_60210</name>
</gene>
<evidence type="ECO:0000313" key="2">
    <source>
        <dbReference type="EMBL" id="KNB70230.1"/>
    </source>
</evidence>
<accession>A0A0K9YPX2</accession>
<reference evidence="3" key="1">
    <citation type="submission" date="2015-07" db="EMBL/GenBank/DDBJ databases">
        <title>Genome sequencing project for genomic taxonomy and phylogenomics of Bacillus-like bacteria.</title>
        <authorList>
            <person name="Liu B."/>
            <person name="Wang J."/>
            <person name="Zhu Y."/>
            <person name="Liu G."/>
            <person name="Chen Q."/>
            <person name="Chen Z."/>
            <person name="Lan J."/>
            <person name="Che J."/>
            <person name="Ge C."/>
            <person name="Shi H."/>
            <person name="Pan Z."/>
            <person name="Liu X."/>
        </authorList>
    </citation>
    <scope>NUCLEOTIDE SEQUENCE [LARGE SCALE GENOMIC DNA]</scope>
    <source>
        <strain evidence="3">DSM 9887</strain>
    </source>
</reference>
<organism evidence="2 3">
    <name type="scientific">Brevibacillus reuszeri</name>
    <dbReference type="NCBI Taxonomy" id="54915"/>
    <lineage>
        <taxon>Bacteria</taxon>
        <taxon>Bacillati</taxon>
        <taxon>Bacillota</taxon>
        <taxon>Bacilli</taxon>
        <taxon>Bacillales</taxon>
        <taxon>Paenibacillaceae</taxon>
        <taxon>Brevibacillus</taxon>
    </lineage>
</organism>
<evidence type="ECO:0000313" key="1">
    <source>
        <dbReference type="EMBL" id="GED72319.1"/>
    </source>
</evidence>
<dbReference type="STRING" id="54915.ADS79_14785"/>
<reference evidence="2" key="2">
    <citation type="submission" date="2015-07" db="EMBL/GenBank/DDBJ databases">
        <title>MeaNS - Measles Nucleotide Surveillance Program.</title>
        <authorList>
            <person name="Tran T."/>
            <person name="Druce J."/>
        </authorList>
    </citation>
    <scope>NUCLEOTIDE SEQUENCE</scope>
    <source>
        <strain evidence="2">DSM 9887</strain>
    </source>
</reference>
<dbReference type="EMBL" id="LGIQ01000009">
    <property type="protein sequence ID" value="KNB70230.1"/>
    <property type="molecule type" value="Genomic_DNA"/>
</dbReference>
<sequence>MGETCKLQKYAWDDEELCYEHEDIENVVAKALDLSKKSGNDYTYRMETWKDGKLKYQFRFFQNGKEFTQDLISAITI</sequence>
<reference evidence="1 4" key="3">
    <citation type="submission" date="2019-06" db="EMBL/GenBank/DDBJ databases">
        <title>Whole genome shotgun sequence of Brevibacillus reuszeri NBRC 15719.</title>
        <authorList>
            <person name="Hosoyama A."/>
            <person name="Uohara A."/>
            <person name="Ohji S."/>
            <person name="Ichikawa N."/>
        </authorList>
    </citation>
    <scope>NUCLEOTIDE SEQUENCE [LARGE SCALE GENOMIC DNA]</scope>
    <source>
        <strain evidence="1 4">NBRC 15719</strain>
    </source>
</reference>
<dbReference type="AlphaFoldDB" id="A0A0K9YPX2"/>
<proteinExistence type="predicted"/>
<evidence type="ECO:0000313" key="3">
    <source>
        <dbReference type="Proteomes" id="UP000036834"/>
    </source>
</evidence>